<organism evidence="2 3">
    <name type="scientific">Lederbergia graminis</name>
    <dbReference type="NCBI Taxonomy" id="735518"/>
    <lineage>
        <taxon>Bacteria</taxon>
        <taxon>Bacillati</taxon>
        <taxon>Bacillota</taxon>
        <taxon>Bacilli</taxon>
        <taxon>Bacillales</taxon>
        <taxon>Bacillaceae</taxon>
        <taxon>Lederbergia</taxon>
    </lineage>
</organism>
<dbReference type="InterPro" id="IPR047801">
    <property type="entry name" value="Peptidase_C45"/>
</dbReference>
<evidence type="ECO:0000313" key="2">
    <source>
        <dbReference type="EMBL" id="MFC5466052.1"/>
    </source>
</evidence>
<dbReference type="EMBL" id="JBHSMC010000020">
    <property type="protein sequence ID" value="MFC5466052.1"/>
    <property type="molecule type" value="Genomic_DNA"/>
</dbReference>
<dbReference type="PANTHER" id="PTHR34180">
    <property type="entry name" value="PEPTIDASE C45"/>
    <property type="match status" value="1"/>
</dbReference>
<keyword evidence="3" id="KW-1185">Reference proteome</keyword>
<dbReference type="InterPro" id="IPR005079">
    <property type="entry name" value="Peptidase_C45_hydrolase"/>
</dbReference>
<dbReference type="SUPFAM" id="SSF56235">
    <property type="entry name" value="N-terminal nucleophile aminohydrolases (Ntn hydrolases)"/>
    <property type="match status" value="1"/>
</dbReference>
<sequence>MKKVVSDVVQFRGSHYDFGLYQGELLIDSPILDARKELWSRSAHRHLIVDVEKVKSIIQHFSPGIWEEITGLADALKMDEETALRNFGGYYFEYGQSGCSILMGNSFMIRNYDSDPITYEGRYVVYAPSDGGYATIGPSMQITGRTDGMNEKGLAMGYNFINRLRSNDGFVCNMIGRLVLENCATVDEAVSMLKELPHRISFSYCLVDATGKQLVVEASASEVVTRSGTICTNHFQSLTKENRNRMDDSLNRYEAIDRKQSSIQTPYDAFQLLNDPEHEVFSHKYGAWAGTIHTAAYLPSKQQAWIAFGGKRLPLILDFDKWRNGQDFPVKLIKGELEATNGFINR</sequence>
<dbReference type="InterPro" id="IPR029055">
    <property type="entry name" value="Ntn_hydrolases_N"/>
</dbReference>
<keyword evidence="2" id="KW-0808">Transferase</keyword>
<dbReference type="GO" id="GO:0016746">
    <property type="term" value="F:acyltransferase activity"/>
    <property type="evidence" value="ECO:0007669"/>
    <property type="project" value="UniProtKB-KW"/>
</dbReference>
<gene>
    <name evidence="2" type="ORF">ACFPM4_15065</name>
</gene>
<proteinExistence type="predicted"/>
<dbReference type="Pfam" id="PF03417">
    <property type="entry name" value="AAT"/>
    <property type="match status" value="1"/>
</dbReference>
<dbReference type="Proteomes" id="UP001596147">
    <property type="component" value="Unassembled WGS sequence"/>
</dbReference>
<evidence type="ECO:0000259" key="1">
    <source>
        <dbReference type="Pfam" id="PF03417"/>
    </source>
</evidence>
<evidence type="ECO:0000313" key="3">
    <source>
        <dbReference type="Proteomes" id="UP001596147"/>
    </source>
</evidence>
<dbReference type="InterPro" id="IPR047794">
    <property type="entry name" value="C45_proenzyme-like"/>
</dbReference>
<reference evidence="3" key="1">
    <citation type="journal article" date="2019" name="Int. J. Syst. Evol. Microbiol.">
        <title>The Global Catalogue of Microorganisms (GCM) 10K type strain sequencing project: providing services to taxonomists for standard genome sequencing and annotation.</title>
        <authorList>
            <consortium name="The Broad Institute Genomics Platform"/>
            <consortium name="The Broad Institute Genome Sequencing Center for Infectious Disease"/>
            <person name="Wu L."/>
            <person name="Ma J."/>
        </authorList>
    </citation>
    <scope>NUCLEOTIDE SEQUENCE [LARGE SCALE GENOMIC DNA]</scope>
    <source>
        <strain evidence="3">CGMCC 1.12237</strain>
    </source>
</reference>
<protein>
    <submittedName>
        <fullName evidence="2">C45 family autoproteolytic acyltransferase/hydrolase</fullName>
    </submittedName>
</protein>
<dbReference type="NCBIfam" id="NF040521">
    <property type="entry name" value="C45_proenzyme"/>
    <property type="match status" value="1"/>
</dbReference>
<dbReference type="PANTHER" id="PTHR34180:SF1">
    <property type="entry name" value="BETA-ALANYL-DOPAMINE_CARCININE HYDROLASE"/>
    <property type="match status" value="1"/>
</dbReference>
<name>A0ABW0LM44_9BACI</name>
<keyword evidence="2" id="KW-0012">Acyltransferase</keyword>
<feature type="domain" description="Peptidase C45 hydrolase" evidence="1">
    <location>
        <begin position="105"/>
        <end position="312"/>
    </location>
</feature>
<dbReference type="CDD" id="cd01935">
    <property type="entry name" value="Ntn_CGH_like"/>
    <property type="match status" value="1"/>
</dbReference>
<dbReference type="Gene3D" id="3.60.60.10">
    <property type="entry name" value="Penicillin V Acylase, Chain A"/>
    <property type="match status" value="1"/>
</dbReference>
<dbReference type="RefSeq" id="WP_382353441.1">
    <property type="nucleotide sequence ID" value="NZ_JBHSMC010000020.1"/>
</dbReference>
<comment type="caution">
    <text evidence="2">The sequence shown here is derived from an EMBL/GenBank/DDBJ whole genome shotgun (WGS) entry which is preliminary data.</text>
</comment>
<accession>A0ABW0LM44</accession>